<proteinExistence type="predicted"/>
<dbReference type="EMBL" id="MN738981">
    <property type="protein sequence ID" value="QHT33944.1"/>
    <property type="molecule type" value="Genomic_DNA"/>
</dbReference>
<organism evidence="1">
    <name type="scientific">viral metagenome</name>
    <dbReference type="NCBI Taxonomy" id="1070528"/>
    <lineage>
        <taxon>unclassified sequences</taxon>
        <taxon>metagenomes</taxon>
        <taxon>organismal metagenomes</taxon>
    </lineage>
</organism>
<sequence>MKRKLWISPDTNMNFKNMSNLIKYLESLPIRKYTLKKNMDMDMNMDIDLKMKTIKYYNKTKKII</sequence>
<name>A0A6C0EXK9_9ZZZZ</name>
<evidence type="ECO:0000313" key="1">
    <source>
        <dbReference type="EMBL" id="QHT33944.1"/>
    </source>
</evidence>
<protein>
    <submittedName>
        <fullName evidence="1">Uncharacterized protein</fullName>
    </submittedName>
</protein>
<dbReference type="AlphaFoldDB" id="A0A6C0EXK9"/>
<reference evidence="1" key="1">
    <citation type="journal article" date="2020" name="Nature">
        <title>Giant virus diversity and host interactions through global metagenomics.</title>
        <authorList>
            <person name="Schulz F."/>
            <person name="Roux S."/>
            <person name="Paez-Espino D."/>
            <person name="Jungbluth S."/>
            <person name="Walsh D.A."/>
            <person name="Denef V.J."/>
            <person name="McMahon K.D."/>
            <person name="Konstantinidis K.T."/>
            <person name="Eloe-Fadrosh E.A."/>
            <person name="Kyrpides N.C."/>
            <person name="Woyke T."/>
        </authorList>
    </citation>
    <scope>NUCLEOTIDE SEQUENCE</scope>
    <source>
        <strain evidence="1">GVMAG-M-3300009161-52</strain>
    </source>
</reference>
<accession>A0A6C0EXK9</accession>